<dbReference type="Proteomes" id="UP000198379">
    <property type="component" value="Unassembled WGS sequence"/>
</dbReference>
<protein>
    <recommendedName>
        <fullName evidence="3">Tetratricopeptide repeat-containing protein</fullName>
    </recommendedName>
</protein>
<organism evidence="1 2">
    <name type="scientific">Dokdonia pacifica</name>
    <dbReference type="NCBI Taxonomy" id="1627892"/>
    <lineage>
        <taxon>Bacteria</taxon>
        <taxon>Pseudomonadati</taxon>
        <taxon>Bacteroidota</taxon>
        <taxon>Flavobacteriia</taxon>
        <taxon>Flavobacteriales</taxon>
        <taxon>Flavobacteriaceae</taxon>
        <taxon>Dokdonia</taxon>
    </lineage>
</organism>
<dbReference type="AlphaFoldDB" id="A0A238VP39"/>
<reference evidence="1 2" key="1">
    <citation type="submission" date="2017-06" db="EMBL/GenBank/DDBJ databases">
        <authorList>
            <person name="Kim H.J."/>
            <person name="Triplett B.A."/>
        </authorList>
    </citation>
    <scope>NUCLEOTIDE SEQUENCE [LARGE SCALE GENOMIC DNA]</scope>
    <source>
        <strain evidence="1 2">DSM 25597</strain>
    </source>
</reference>
<proteinExistence type="predicted"/>
<evidence type="ECO:0000313" key="2">
    <source>
        <dbReference type="Proteomes" id="UP000198379"/>
    </source>
</evidence>
<dbReference type="EMBL" id="FZNY01000001">
    <property type="protein sequence ID" value="SNR35951.1"/>
    <property type="molecule type" value="Genomic_DNA"/>
</dbReference>
<keyword evidence="2" id="KW-1185">Reference proteome</keyword>
<accession>A0A238VP39</accession>
<gene>
    <name evidence="1" type="ORF">SAMN06265376_101116</name>
</gene>
<evidence type="ECO:0000313" key="1">
    <source>
        <dbReference type="EMBL" id="SNR35951.1"/>
    </source>
</evidence>
<name>A0A238VP39_9FLAO</name>
<dbReference type="OrthoDB" id="732094at2"/>
<sequence>MILYDLIHSLSTEDYEKFKSYIRRKNKRTDTKNLALLKLLRQSQLPANIDHILYGKASKNAYHALCKRLHDNLIDFIASRSLETETTEEFEVLKLILTARILYEQEIHKAAQKTLQKAATLAKTHDLYSMLTEIYHTQIQYTHLHPEINLEILIQDFQINQKLHQHQENLNLAYAYIKNKISQTNNIVTVDVNQLLSDAFQKFNITIDTSLTFKSLYQLLEIINTVARLENNYVDALPFFERVYHKINLKKTLSNKHLYYHIHLLYFMANAYFRNRQFERATGYLDTMKSHMLSERGKYELRFRESELLLRTLILNYTGHGLDAITLLEKHFESSQQKNKTQNPDLILVLCICLTQQERHKQAHSALNKLRHSTTWYIAKMGEDWVIKHDLLELITHIELEHIDLVASLLKRFKRKYKHVIQHENRLQDFLKTLEIIYKYPEEIKSIRFRESVKRLFTSKDKAKEDIFMLSYFAWIHSKTTQKSLYQTTLDLL</sequence>
<evidence type="ECO:0008006" key="3">
    <source>
        <dbReference type="Google" id="ProtNLM"/>
    </source>
</evidence>
<dbReference type="RefSeq" id="WP_089369489.1">
    <property type="nucleotide sequence ID" value="NZ_BMEP01000002.1"/>
</dbReference>